<evidence type="ECO:0000313" key="11">
    <source>
        <dbReference type="EMBL" id="RMA57295.1"/>
    </source>
</evidence>
<sequence length="193" mass="22045">MMEQNEAPKAPKKPRKSMVRPSHAEDLVDHYWGSIGYVVSLIRASEIKAGLILSFYGILLNFIYLSSGTWVDNIVEDTILYILIGSWVLCTAASVLFCIRCFMPRIEGKFTPNVFFYGDVITKFGDVKEFSRTFHKVSMDEDELFSQLGEQIFIVSKISAWKFRNVRTAIRFLAVGLSLLFLTVLYFVFLVLA</sequence>
<accession>A0A3L9YGM8</accession>
<feature type="domain" description="Pycsar effector protein" evidence="10">
    <location>
        <begin position="31"/>
        <end position="187"/>
    </location>
</feature>
<evidence type="ECO:0000256" key="6">
    <source>
        <dbReference type="ARBA" id="ARBA00023118"/>
    </source>
</evidence>
<comment type="caution">
    <text evidence="11">The sequence shown here is derived from an EMBL/GenBank/DDBJ whole genome shotgun (WGS) entry which is preliminary data.</text>
</comment>
<evidence type="ECO:0000256" key="2">
    <source>
        <dbReference type="ARBA" id="ARBA00022475"/>
    </source>
</evidence>
<dbReference type="Proteomes" id="UP000271339">
    <property type="component" value="Unassembled WGS sequence"/>
</dbReference>
<dbReference type="GO" id="GO:0005886">
    <property type="term" value="C:plasma membrane"/>
    <property type="evidence" value="ECO:0007669"/>
    <property type="project" value="UniProtKB-SubCell"/>
</dbReference>
<feature type="transmembrane region" description="Helical" evidence="9">
    <location>
        <begin position="49"/>
        <end position="67"/>
    </location>
</feature>
<dbReference type="Pfam" id="PF18967">
    <property type="entry name" value="PycTM"/>
    <property type="match status" value="1"/>
</dbReference>
<feature type="transmembrane region" description="Helical" evidence="9">
    <location>
        <begin position="79"/>
        <end position="99"/>
    </location>
</feature>
<keyword evidence="6" id="KW-0051">Antiviral defense</keyword>
<dbReference type="AlphaFoldDB" id="A0A3L9YGM8"/>
<keyword evidence="3 9" id="KW-0812">Transmembrane</keyword>
<evidence type="ECO:0000256" key="5">
    <source>
        <dbReference type="ARBA" id="ARBA00022989"/>
    </source>
</evidence>
<keyword evidence="5 9" id="KW-1133">Transmembrane helix</keyword>
<dbReference type="InterPro" id="IPR043760">
    <property type="entry name" value="PycTM_dom"/>
</dbReference>
<keyword evidence="7 9" id="KW-0472">Membrane</keyword>
<dbReference type="GO" id="GO:0000166">
    <property type="term" value="F:nucleotide binding"/>
    <property type="evidence" value="ECO:0007669"/>
    <property type="project" value="UniProtKB-KW"/>
</dbReference>
<evidence type="ECO:0000259" key="10">
    <source>
        <dbReference type="Pfam" id="PF18967"/>
    </source>
</evidence>
<evidence type="ECO:0000256" key="8">
    <source>
        <dbReference type="SAM" id="MobiDB-lite"/>
    </source>
</evidence>
<proteinExistence type="predicted"/>
<gene>
    <name evidence="11" type="ORF">BXY75_3183</name>
</gene>
<keyword evidence="2" id="KW-1003">Cell membrane</keyword>
<reference evidence="11 12" key="1">
    <citation type="submission" date="2018-10" db="EMBL/GenBank/DDBJ databases">
        <title>Genomic Encyclopedia of Archaeal and Bacterial Type Strains, Phase II (KMG-II): from individual species to whole genera.</title>
        <authorList>
            <person name="Goeker M."/>
        </authorList>
    </citation>
    <scope>NUCLEOTIDE SEQUENCE [LARGE SCALE GENOMIC DNA]</scope>
    <source>
        <strain evidence="11 12">DSM 23424</strain>
    </source>
</reference>
<comment type="subcellular location">
    <subcellularLocation>
        <location evidence="1">Cell membrane</location>
    </subcellularLocation>
</comment>
<evidence type="ECO:0000256" key="3">
    <source>
        <dbReference type="ARBA" id="ARBA00022692"/>
    </source>
</evidence>
<dbReference type="GO" id="GO:0051607">
    <property type="term" value="P:defense response to virus"/>
    <property type="evidence" value="ECO:0007669"/>
    <property type="project" value="UniProtKB-KW"/>
</dbReference>
<evidence type="ECO:0000256" key="7">
    <source>
        <dbReference type="ARBA" id="ARBA00023136"/>
    </source>
</evidence>
<keyword evidence="4" id="KW-0547">Nucleotide-binding</keyword>
<keyword evidence="12" id="KW-1185">Reference proteome</keyword>
<organism evidence="11 12">
    <name type="scientific">Ulvibacter antarcticus</name>
    <dbReference type="NCBI Taxonomy" id="442714"/>
    <lineage>
        <taxon>Bacteria</taxon>
        <taxon>Pseudomonadati</taxon>
        <taxon>Bacteroidota</taxon>
        <taxon>Flavobacteriia</taxon>
        <taxon>Flavobacteriales</taxon>
        <taxon>Flavobacteriaceae</taxon>
        <taxon>Ulvibacter</taxon>
    </lineage>
</organism>
<evidence type="ECO:0000313" key="12">
    <source>
        <dbReference type="Proteomes" id="UP000271339"/>
    </source>
</evidence>
<evidence type="ECO:0000256" key="1">
    <source>
        <dbReference type="ARBA" id="ARBA00004236"/>
    </source>
</evidence>
<dbReference type="EMBL" id="REFC01000015">
    <property type="protein sequence ID" value="RMA57295.1"/>
    <property type="molecule type" value="Genomic_DNA"/>
</dbReference>
<feature type="transmembrane region" description="Helical" evidence="9">
    <location>
        <begin position="172"/>
        <end position="192"/>
    </location>
</feature>
<evidence type="ECO:0000256" key="4">
    <source>
        <dbReference type="ARBA" id="ARBA00022741"/>
    </source>
</evidence>
<name>A0A3L9YGM8_9FLAO</name>
<feature type="region of interest" description="Disordered" evidence="8">
    <location>
        <begin position="1"/>
        <end position="21"/>
    </location>
</feature>
<dbReference type="RefSeq" id="WP_245962992.1">
    <property type="nucleotide sequence ID" value="NZ_REFC01000015.1"/>
</dbReference>
<evidence type="ECO:0000256" key="9">
    <source>
        <dbReference type="SAM" id="Phobius"/>
    </source>
</evidence>
<protein>
    <recommendedName>
        <fullName evidence="10">Pycsar effector protein domain-containing protein</fullName>
    </recommendedName>
</protein>